<reference evidence="1 2" key="1">
    <citation type="submission" date="2019-02" db="EMBL/GenBank/DDBJ databases">
        <title>Deep-cultivation of Planctomycetes and their phenomic and genomic characterization uncovers novel biology.</title>
        <authorList>
            <person name="Wiegand S."/>
            <person name="Jogler M."/>
            <person name="Boedeker C."/>
            <person name="Pinto D."/>
            <person name="Vollmers J."/>
            <person name="Rivas-Marin E."/>
            <person name="Kohn T."/>
            <person name="Peeters S.H."/>
            <person name="Heuer A."/>
            <person name="Rast P."/>
            <person name="Oberbeckmann S."/>
            <person name="Bunk B."/>
            <person name="Jeske O."/>
            <person name="Meyerdierks A."/>
            <person name="Storesund J.E."/>
            <person name="Kallscheuer N."/>
            <person name="Luecker S."/>
            <person name="Lage O.M."/>
            <person name="Pohl T."/>
            <person name="Merkel B.J."/>
            <person name="Hornburger P."/>
            <person name="Mueller R.-W."/>
            <person name="Bruemmer F."/>
            <person name="Labrenz M."/>
            <person name="Spormann A.M."/>
            <person name="Op den Camp H."/>
            <person name="Overmann J."/>
            <person name="Amann R."/>
            <person name="Jetten M.S.M."/>
            <person name="Mascher T."/>
            <person name="Medema M.H."/>
            <person name="Devos D.P."/>
            <person name="Kaster A.-K."/>
            <person name="Ovreas L."/>
            <person name="Rohde M."/>
            <person name="Galperin M.Y."/>
            <person name="Jogler C."/>
        </authorList>
    </citation>
    <scope>NUCLEOTIDE SEQUENCE [LARGE SCALE GENOMIC DNA]</scope>
    <source>
        <strain evidence="1 2">V22</strain>
    </source>
</reference>
<keyword evidence="2" id="KW-1185">Reference proteome</keyword>
<accession>A0A517T404</accession>
<gene>
    <name evidence="1" type="ORF">V22_03040</name>
</gene>
<evidence type="ECO:0000313" key="2">
    <source>
        <dbReference type="Proteomes" id="UP000319976"/>
    </source>
</evidence>
<protein>
    <submittedName>
        <fullName evidence="1">Uncharacterized protein</fullName>
    </submittedName>
</protein>
<dbReference type="RefSeq" id="WP_145259163.1">
    <property type="nucleotide sequence ID" value="NZ_CP036316.1"/>
</dbReference>
<dbReference type="AlphaFoldDB" id="A0A517T404"/>
<dbReference type="Proteomes" id="UP000319976">
    <property type="component" value="Chromosome"/>
</dbReference>
<dbReference type="KEGG" id="chya:V22_03040"/>
<dbReference type="EMBL" id="CP036316">
    <property type="protein sequence ID" value="QDT63104.1"/>
    <property type="molecule type" value="Genomic_DNA"/>
</dbReference>
<evidence type="ECO:0000313" key="1">
    <source>
        <dbReference type="EMBL" id="QDT63104.1"/>
    </source>
</evidence>
<proteinExistence type="predicted"/>
<dbReference type="OrthoDB" id="279948at2"/>
<organism evidence="1 2">
    <name type="scientific">Calycomorphotria hydatis</name>
    <dbReference type="NCBI Taxonomy" id="2528027"/>
    <lineage>
        <taxon>Bacteria</taxon>
        <taxon>Pseudomonadati</taxon>
        <taxon>Planctomycetota</taxon>
        <taxon>Planctomycetia</taxon>
        <taxon>Planctomycetales</taxon>
        <taxon>Planctomycetaceae</taxon>
        <taxon>Calycomorphotria</taxon>
    </lineage>
</organism>
<name>A0A517T404_9PLAN</name>
<sequence>MHWQSTSATCCELPSRFSVTRELVRKHMNQLKALKFGPFSTAYHQQLVTNSFRESALQFILEKVLSQVDHEVAEIDGALTPRATEEQNCGPNSAIRNCFHLEIRFWGQSPSSYSELKTQLWYRPNTNSFQVAKRSSLYVWTPNRRKERETQLAAIQSMMDSVLKQEVSTPFCPVCFSNLSVINTADYFSADCPNECFCYRFRKDEQGRLLHGSFNMPEPMTDH</sequence>